<dbReference type="GO" id="GO:0008273">
    <property type="term" value="F:calcium, potassium:sodium antiporter activity"/>
    <property type="evidence" value="ECO:0007669"/>
    <property type="project" value="TreeGrafter"/>
</dbReference>
<evidence type="ECO:0000256" key="15">
    <source>
        <dbReference type="ARBA" id="ARBA00023136"/>
    </source>
</evidence>
<feature type="transmembrane region" description="Helical" evidence="17">
    <location>
        <begin position="453"/>
        <end position="471"/>
    </location>
</feature>
<keyword evidence="6" id="KW-0109">Calcium transport</keyword>
<protein>
    <submittedName>
        <fullName evidence="19">Sodium/potassium/calcium exchanger 5</fullName>
    </submittedName>
</protein>
<dbReference type="GO" id="GO:0006874">
    <property type="term" value="P:intracellular calcium ion homeostasis"/>
    <property type="evidence" value="ECO:0007669"/>
    <property type="project" value="TreeGrafter"/>
</dbReference>
<feature type="domain" description="Sodium/calcium exchanger membrane region" evidence="18">
    <location>
        <begin position="346"/>
        <end position="498"/>
    </location>
</feature>
<evidence type="ECO:0000313" key="20">
    <source>
        <dbReference type="Proteomes" id="UP000198287"/>
    </source>
</evidence>
<keyword evidence="13" id="KW-0915">Sodium</keyword>
<dbReference type="FunFam" id="1.20.1420.30:FF:000009">
    <property type="entry name" value="sodium/potassium/calcium exchanger 5 isoform X2"/>
    <property type="match status" value="1"/>
</dbReference>
<dbReference type="Proteomes" id="UP000198287">
    <property type="component" value="Unassembled WGS sequence"/>
</dbReference>
<evidence type="ECO:0000256" key="11">
    <source>
        <dbReference type="ARBA" id="ARBA00022958"/>
    </source>
</evidence>
<feature type="transmembrane region" description="Helical" evidence="17">
    <location>
        <begin position="381"/>
        <end position="403"/>
    </location>
</feature>
<dbReference type="OrthoDB" id="2127281at2759"/>
<comment type="subcellular location">
    <subcellularLocation>
        <location evidence="1">Membrane</location>
        <topology evidence="1">Multi-pass membrane protein</topology>
    </subcellularLocation>
</comment>
<evidence type="ECO:0000256" key="17">
    <source>
        <dbReference type="SAM" id="Phobius"/>
    </source>
</evidence>
<dbReference type="GO" id="GO:0005886">
    <property type="term" value="C:plasma membrane"/>
    <property type="evidence" value="ECO:0007669"/>
    <property type="project" value="TreeGrafter"/>
</dbReference>
<keyword evidence="8" id="KW-0732">Signal</keyword>
<dbReference type="InterPro" id="IPR004481">
    <property type="entry name" value="K/Na/Ca-exchanger"/>
</dbReference>
<comment type="similarity">
    <text evidence="2">Belongs to the Ca(2+):cation antiporter (CaCA) (TC 2.A.19) family. SLC24A subfamily.</text>
</comment>
<dbReference type="Pfam" id="PF01699">
    <property type="entry name" value="Na_Ca_ex"/>
    <property type="match status" value="2"/>
</dbReference>
<evidence type="ECO:0000256" key="12">
    <source>
        <dbReference type="ARBA" id="ARBA00022989"/>
    </source>
</evidence>
<feature type="transmembrane region" description="Helical" evidence="17">
    <location>
        <begin position="217"/>
        <end position="235"/>
    </location>
</feature>
<evidence type="ECO:0000256" key="5">
    <source>
        <dbReference type="ARBA" id="ARBA00022538"/>
    </source>
</evidence>
<evidence type="ECO:0000256" key="4">
    <source>
        <dbReference type="ARBA" id="ARBA00022449"/>
    </source>
</evidence>
<feature type="transmembrane region" description="Helical" evidence="17">
    <location>
        <begin position="241"/>
        <end position="258"/>
    </location>
</feature>
<evidence type="ECO:0000256" key="9">
    <source>
        <dbReference type="ARBA" id="ARBA00022837"/>
    </source>
</evidence>
<keyword evidence="16" id="KW-0739">Sodium transport</keyword>
<dbReference type="NCBIfam" id="TIGR00367">
    <property type="entry name" value="calcium/sodium antiporter"/>
    <property type="match status" value="1"/>
</dbReference>
<keyword evidence="5" id="KW-0633">Potassium transport</keyword>
<dbReference type="InterPro" id="IPR004837">
    <property type="entry name" value="NaCa_Exmemb"/>
</dbReference>
<evidence type="ECO:0000256" key="14">
    <source>
        <dbReference type="ARBA" id="ARBA00023065"/>
    </source>
</evidence>
<evidence type="ECO:0000256" key="8">
    <source>
        <dbReference type="ARBA" id="ARBA00022729"/>
    </source>
</evidence>
<feature type="domain" description="Sodium/calcium exchanger membrane region" evidence="18">
    <location>
        <begin position="118"/>
        <end position="260"/>
    </location>
</feature>
<comment type="caution">
    <text evidence="19">The sequence shown here is derived from an EMBL/GenBank/DDBJ whole genome shotgun (WGS) entry which is preliminary data.</text>
</comment>
<evidence type="ECO:0000256" key="3">
    <source>
        <dbReference type="ARBA" id="ARBA00022448"/>
    </source>
</evidence>
<dbReference type="GO" id="GO:0005262">
    <property type="term" value="F:calcium channel activity"/>
    <property type="evidence" value="ECO:0007669"/>
    <property type="project" value="TreeGrafter"/>
</dbReference>
<name>A0A226DG03_FOLCA</name>
<keyword evidence="20" id="KW-1185">Reference proteome</keyword>
<feature type="transmembrane region" description="Helical" evidence="17">
    <location>
        <begin position="345"/>
        <end position="375"/>
    </location>
</feature>
<proteinExistence type="inferred from homology"/>
<feature type="transmembrane region" description="Helical" evidence="17">
    <location>
        <begin position="183"/>
        <end position="205"/>
    </location>
</feature>
<keyword evidence="12 17" id="KW-1133">Transmembrane helix</keyword>
<feature type="transmembrane region" description="Helical" evidence="17">
    <location>
        <begin position="24"/>
        <end position="44"/>
    </location>
</feature>
<evidence type="ECO:0000256" key="16">
    <source>
        <dbReference type="ARBA" id="ARBA00023201"/>
    </source>
</evidence>
<keyword evidence="9" id="KW-0106">Calcium</keyword>
<dbReference type="OMA" id="HENGCLQ"/>
<evidence type="ECO:0000256" key="7">
    <source>
        <dbReference type="ARBA" id="ARBA00022692"/>
    </source>
</evidence>
<dbReference type="PANTHER" id="PTHR10846">
    <property type="entry name" value="SODIUM/POTASSIUM/CALCIUM EXCHANGER"/>
    <property type="match status" value="1"/>
</dbReference>
<keyword evidence="3" id="KW-0813">Transport</keyword>
<gene>
    <name evidence="19" type="ORF">Fcan01_20793</name>
</gene>
<sequence>MNSLPNSPLQSQNKKRVVKVVTKLLAWSSLAALYSFSVVTPQLIPGFNVTMHKNVGNESFPYFVSGTNIANGTSLNGILTNSERLSPPLNCTPPSIDDFPDDVFTQNERRHGWVVLHGLASLYIFYALALVCDEYFVPCIESMCTGLHLPRDVAGASIMAVGTSSPELFVNLVGTFITKGDIGVGAIVGSAVFNILAVAGISGIVAGKALQLDWYPLSRDCIVYTVSVILLVVFLQDGRVYWYEALFLVLTYLGYLLIMYKNTEIKSKVEKLLDKCDAASGAFQNNPPTTEYQNETNFDGDDWKLFSLPENGFVFTLCAWLITSPARFLVAISVPDCRNEKWKSFYMLTFAMCMVWIGVLSYLVSWLITIIGYTLSIPDSVLGLTFIAAGTSVPEAVSSVAVAKRGEGTMSISNSVGSNTFDVLMCLGLPWLIRASLIASDPGQNYIQINSGGFKFTVMILIVSIFLMYGMLAVNKFSLDKKIGLIFLSMYVLCIALASLLELNVFVELNLPSCPVIKK</sequence>
<evidence type="ECO:0000256" key="6">
    <source>
        <dbReference type="ARBA" id="ARBA00022568"/>
    </source>
</evidence>
<feature type="transmembrane region" description="Helical" evidence="17">
    <location>
        <begin position="415"/>
        <end position="433"/>
    </location>
</feature>
<keyword evidence="11" id="KW-0630">Potassium</keyword>
<evidence type="ECO:0000256" key="10">
    <source>
        <dbReference type="ARBA" id="ARBA00022847"/>
    </source>
</evidence>
<keyword evidence="10" id="KW-0769">Symport</keyword>
<evidence type="ECO:0000313" key="19">
    <source>
        <dbReference type="EMBL" id="OXA44472.1"/>
    </source>
</evidence>
<dbReference type="AlphaFoldDB" id="A0A226DG03"/>
<organism evidence="19 20">
    <name type="scientific">Folsomia candida</name>
    <name type="common">Springtail</name>
    <dbReference type="NCBI Taxonomy" id="158441"/>
    <lineage>
        <taxon>Eukaryota</taxon>
        <taxon>Metazoa</taxon>
        <taxon>Ecdysozoa</taxon>
        <taxon>Arthropoda</taxon>
        <taxon>Hexapoda</taxon>
        <taxon>Collembola</taxon>
        <taxon>Entomobryomorpha</taxon>
        <taxon>Isotomoidea</taxon>
        <taxon>Isotomidae</taxon>
        <taxon>Proisotominae</taxon>
        <taxon>Folsomia</taxon>
    </lineage>
</organism>
<feature type="transmembrane region" description="Helical" evidence="17">
    <location>
        <begin position="483"/>
        <end position="501"/>
    </location>
</feature>
<dbReference type="Gene3D" id="1.20.1420.30">
    <property type="entry name" value="NCX, central ion-binding region"/>
    <property type="match status" value="2"/>
</dbReference>
<dbReference type="GO" id="GO:0015293">
    <property type="term" value="F:symporter activity"/>
    <property type="evidence" value="ECO:0007669"/>
    <property type="project" value="UniProtKB-KW"/>
</dbReference>
<reference evidence="19 20" key="1">
    <citation type="submission" date="2015-12" db="EMBL/GenBank/DDBJ databases">
        <title>The genome of Folsomia candida.</title>
        <authorList>
            <person name="Faddeeva A."/>
            <person name="Derks M.F."/>
            <person name="Anvar Y."/>
            <person name="Smit S."/>
            <person name="Van Straalen N."/>
            <person name="Roelofs D."/>
        </authorList>
    </citation>
    <scope>NUCLEOTIDE SEQUENCE [LARGE SCALE GENOMIC DNA]</scope>
    <source>
        <strain evidence="19 20">VU population</strain>
        <tissue evidence="19">Whole body</tissue>
    </source>
</reference>
<keyword evidence="7 17" id="KW-0812">Transmembrane</keyword>
<keyword evidence="14" id="KW-0406">Ion transport</keyword>
<dbReference type="InterPro" id="IPR044880">
    <property type="entry name" value="NCX_ion-bd_dom_sf"/>
</dbReference>
<feature type="transmembrane region" description="Helical" evidence="17">
    <location>
        <begin position="113"/>
        <end position="132"/>
    </location>
</feature>
<evidence type="ECO:0000256" key="2">
    <source>
        <dbReference type="ARBA" id="ARBA00005364"/>
    </source>
</evidence>
<dbReference type="PANTHER" id="PTHR10846:SF73">
    <property type="entry name" value="SODIUM_CALCIUM EXCHANGER MEMBRANE REGION DOMAIN-CONTAINING PROTEIN"/>
    <property type="match status" value="1"/>
</dbReference>
<evidence type="ECO:0000259" key="18">
    <source>
        <dbReference type="Pfam" id="PF01699"/>
    </source>
</evidence>
<evidence type="ECO:0000256" key="13">
    <source>
        <dbReference type="ARBA" id="ARBA00023053"/>
    </source>
</evidence>
<dbReference type="EMBL" id="LNIX01000019">
    <property type="protein sequence ID" value="OXA44472.1"/>
    <property type="molecule type" value="Genomic_DNA"/>
</dbReference>
<keyword evidence="15 17" id="KW-0472">Membrane</keyword>
<evidence type="ECO:0000256" key="1">
    <source>
        <dbReference type="ARBA" id="ARBA00004141"/>
    </source>
</evidence>
<keyword evidence="4" id="KW-0050">Antiport</keyword>
<accession>A0A226DG03</accession>